<dbReference type="RefSeq" id="WP_109809864.1">
    <property type="nucleotide sequence ID" value="NZ_QGKU01000003.1"/>
</dbReference>
<organism evidence="4 5">
    <name type="scientific">Meridianimarinicoccus roseus</name>
    <dbReference type="NCBI Taxonomy" id="2072018"/>
    <lineage>
        <taxon>Bacteria</taxon>
        <taxon>Pseudomonadati</taxon>
        <taxon>Pseudomonadota</taxon>
        <taxon>Alphaproteobacteria</taxon>
        <taxon>Rhodobacterales</taxon>
        <taxon>Paracoccaceae</taxon>
        <taxon>Meridianimarinicoccus</taxon>
    </lineage>
</organism>
<dbReference type="EMBL" id="QGKU01000003">
    <property type="protein sequence ID" value="PWR04562.1"/>
    <property type="molecule type" value="Genomic_DNA"/>
</dbReference>
<proteinExistence type="predicted"/>
<dbReference type="OrthoDB" id="29411at2"/>
<protein>
    <submittedName>
        <fullName evidence="4">Cytochrome C</fullName>
    </submittedName>
</protein>
<accession>A0A2V2LI11</accession>
<evidence type="ECO:0000313" key="5">
    <source>
        <dbReference type="Proteomes" id="UP000245680"/>
    </source>
</evidence>
<feature type="region of interest" description="Disordered" evidence="1">
    <location>
        <begin position="29"/>
        <end position="51"/>
    </location>
</feature>
<evidence type="ECO:0000256" key="2">
    <source>
        <dbReference type="SAM" id="SignalP"/>
    </source>
</evidence>
<feature type="compositionally biased region" description="Gly residues" evidence="1">
    <location>
        <begin position="32"/>
        <end position="44"/>
    </location>
</feature>
<dbReference type="InterPro" id="IPR029467">
    <property type="entry name" value="Cyt_c7-like"/>
</dbReference>
<dbReference type="InterPro" id="IPR036280">
    <property type="entry name" value="Multihaem_cyt_sf"/>
</dbReference>
<evidence type="ECO:0000256" key="1">
    <source>
        <dbReference type="SAM" id="MobiDB-lite"/>
    </source>
</evidence>
<gene>
    <name evidence="4" type="ORF">DKT77_00930</name>
</gene>
<keyword evidence="5" id="KW-1185">Reference proteome</keyword>
<feature type="signal peptide" evidence="2">
    <location>
        <begin position="1"/>
        <end position="24"/>
    </location>
</feature>
<comment type="caution">
    <text evidence="4">The sequence shown here is derived from an EMBL/GenBank/DDBJ whole genome shotgun (WGS) entry which is preliminary data.</text>
</comment>
<keyword evidence="2" id="KW-0732">Signal</keyword>
<dbReference type="SUPFAM" id="SSF48695">
    <property type="entry name" value="Multiheme cytochromes"/>
    <property type="match status" value="1"/>
</dbReference>
<dbReference type="Proteomes" id="UP000245680">
    <property type="component" value="Unassembled WGS sequence"/>
</dbReference>
<reference evidence="4 5" key="1">
    <citation type="submission" date="2018-05" db="EMBL/GenBank/DDBJ databases">
        <title>Rhodobacteraceae gen. nov., sp. nov. isolated from sea water.</title>
        <authorList>
            <person name="Ren Y."/>
        </authorList>
    </citation>
    <scope>NUCLEOTIDE SEQUENCE [LARGE SCALE GENOMIC DNA]</scope>
    <source>
        <strain evidence="4 5">TG-679</strain>
    </source>
</reference>
<feature type="chain" id="PRO_5016025413" evidence="2">
    <location>
        <begin position="25"/>
        <end position="405"/>
    </location>
</feature>
<name>A0A2V2LI11_9RHOB</name>
<evidence type="ECO:0000259" key="3">
    <source>
        <dbReference type="Pfam" id="PF14522"/>
    </source>
</evidence>
<feature type="domain" description="Cytochrome c7-like" evidence="3">
    <location>
        <begin position="94"/>
        <end position="179"/>
    </location>
</feature>
<sequence>MPAHRTRAALAVLSAVALLSAGHAVLGQGEPSSGGAGHAGGPGGAQSQPQDEQSVIPFAIPRAGPFNAAEVEIRNSEAITDWFRSAHADAAAEAFRHWDEDEEINAACATCHSGEGFRDYHGLDGTEAGVVNGPIDTGGVVDCGTCHNAGLAEVTEVEFPSGLMHPVQGVEASCMTCHQGRTAGTDVAAAVAGRETDTPDAELRFINPHYATAAATWLGGYGGSGYHYDGKTYSGRFFHARPVASCNSCHEPHTLEVAFEPCLTCHQADEPQGIRISRQSYDGSGDTSKGIRDDIAANADLLLDLIEAYSAEVALVPIVYDGSRYPYFFADSNGDGMADQANGKAVPYNAWTPRSLRAAYNWKLVTADPGNYAHNPAYVLELLHDAIEDLTGPLGRDMDALGLLR</sequence>
<dbReference type="Gene3D" id="1.10.1130.10">
    <property type="entry name" value="Flavocytochrome C3, Chain A"/>
    <property type="match status" value="1"/>
</dbReference>
<dbReference type="Pfam" id="PF14522">
    <property type="entry name" value="Cytochrome_C7"/>
    <property type="match status" value="1"/>
</dbReference>
<evidence type="ECO:0000313" key="4">
    <source>
        <dbReference type="EMBL" id="PWR04562.1"/>
    </source>
</evidence>
<dbReference type="AlphaFoldDB" id="A0A2V2LI11"/>